<keyword evidence="7" id="KW-0472">Membrane</keyword>
<dbReference type="GO" id="GO:0005789">
    <property type="term" value="C:endoplasmic reticulum membrane"/>
    <property type="evidence" value="ECO:0007669"/>
    <property type="project" value="TreeGrafter"/>
</dbReference>
<feature type="transmembrane region" description="Helical" evidence="7">
    <location>
        <begin position="31"/>
        <end position="52"/>
    </location>
</feature>
<evidence type="ECO:0000256" key="2">
    <source>
        <dbReference type="ARBA" id="ARBA00022723"/>
    </source>
</evidence>
<dbReference type="GO" id="GO:0046872">
    <property type="term" value="F:metal ion binding"/>
    <property type="evidence" value="ECO:0007669"/>
    <property type="project" value="UniProtKB-KW"/>
</dbReference>
<gene>
    <name evidence="9" type="ORF">EG68_10769</name>
</gene>
<comment type="caution">
    <text evidence="9">The sequence shown here is derived from an EMBL/GenBank/DDBJ whole genome shotgun (WGS) entry which is preliminary data.</text>
</comment>
<keyword evidence="4" id="KW-0067">ATP-binding</keyword>
<dbReference type="GO" id="GO:0005524">
    <property type="term" value="F:ATP binding"/>
    <property type="evidence" value="ECO:0007669"/>
    <property type="project" value="UniProtKB-KW"/>
</dbReference>
<dbReference type="Pfam" id="PF23143">
    <property type="entry name" value="2TM_P5A-ATPase"/>
    <property type="match status" value="1"/>
</dbReference>
<feature type="transmembrane region" description="Helical" evidence="7">
    <location>
        <begin position="58"/>
        <end position="81"/>
    </location>
</feature>
<dbReference type="PANTHER" id="PTHR45630:SF7">
    <property type="entry name" value="ENDOPLASMIC RETICULUM TRANSMEMBRANE HELIX TRANSLOCASE"/>
    <property type="match status" value="1"/>
</dbReference>
<dbReference type="PANTHER" id="PTHR45630">
    <property type="entry name" value="CATION-TRANSPORTING ATPASE-RELATED"/>
    <property type="match status" value="1"/>
</dbReference>
<dbReference type="Proteomes" id="UP000822476">
    <property type="component" value="Unassembled WGS sequence"/>
</dbReference>
<dbReference type="InterPro" id="IPR006544">
    <property type="entry name" value="P-type_TPase_V"/>
</dbReference>
<keyword evidence="3" id="KW-0547">Nucleotide-binding</keyword>
<dbReference type="GO" id="GO:0019829">
    <property type="term" value="F:ATPase-coupled monoatomic cation transmembrane transporter activity"/>
    <property type="evidence" value="ECO:0007669"/>
    <property type="project" value="TreeGrafter"/>
</dbReference>
<keyword evidence="7" id="KW-0812">Transmembrane</keyword>
<dbReference type="AlphaFoldDB" id="A0A8S9YFZ8"/>
<name>A0A8S9YFZ8_9TREM</name>
<reference evidence="9" key="1">
    <citation type="submission" date="2019-07" db="EMBL/GenBank/DDBJ databases">
        <title>Annotation for the trematode Paragonimus miyazaki's.</title>
        <authorList>
            <person name="Choi Y.-J."/>
        </authorList>
    </citation>
    <scope>NUCLEOTIDE SEQUENCE</scope>
    <source>
        <strain evidence="9">Japan</strain>
    </source>
</reference>
<evidence type="ECO:0000256" key="6">
    <source>
        <dbReference type="ARBA" id="ARBA00022967"/>
    </source>
</evidence>
<evidence type="ECO:0000256" key="7">
    <source>
        <dbReference type="SAM" id="Phobius"/>
    </source>
</evidence>
<organism evidence="9 10">
    <name type="scientific">Paragonimus skrjabini miyazakii</name>
    <dbReference type="NCBI Taxonomy" id="59628"/>
    <lineage>
        <taxon>Eukaryota</taxon>
        <taxon>Metazoa</taxon>
        <taxon>Spiralia</taxon>
        <taxon>Lophotrochozoa</taxon>
        <taxon>Platyhelminthes</taxon>
        <taxon>Trematoda</taxon>
        <taxon>Digenea</taxon>
        <taxon>Plagiorchiida</taxon>
        <taxon>Troglotremata</taxon>
        <taxon>Troglotrematidae</taxon>
        <taxon>Paragonimus</taxon>
    </lineage>
</organism>
<evidence type="ECO:0000256" key="5">
    <source>
        <dbReference type="ARBA" id="ARBA00022842"/>
    </source>
</evidence>
<evidence type="ECO:0000259" key="8">
    <source>
        <dbReference type="Pfam" id="PF23143"/>
    </source>
</evidence>
<keyword evidence="6" id="KW-1278">Translocase</keyword>
<proteinExistence type="predicted"/>
<evidence type="ECO:0000313" key="9">
    <source>
        <dbReference type="EMBL" id="KAF7243563.1"/>
    </source>
</evidence>
<evidence type="ECO:0000256" key="1">
    <source>
        <dbReference type="ARBA" id="ARBA00004141"/>
    </source>
</evidence>
<comment type="subcellular location">
    <subcellularLocation>
        <location evidence="1">Membrane</location>
        <topology evidence="1">Multi-pass membrane protein</topology>
    </subcellularLocation>
</comment>
<feature type="domain" description="P5A-ATPase transmembrane helical hairpin" evidence="8">
    <location>
        <begin position="25"/>
        <end position="92"/>
    </location>
</feature>
<dbReference type="EMBL" id="JTDE01006462">
    <property type="protein sequence ID" value="KAF7243563.1"/>
    <property type="molecule type" value="Genomic_DNA"/>
</dbReference>
<dbReference type="GO" id="GO:0006874">
    <property type="term" value="P:intracellular calcium ion homeostasis"/>
    <property type="evidence" value="ECO:0007669"/>
    <property type="project" value="TreeGrafter"/>
</dbReference>
<keyword evidence="7" id="KW-1133">Transmembrane helix</keyword>
<dbReference type="OrthoDB" id="48943at2759"/>
<evidence type="ECO:0000256" key="4">
    <source>
        <dbReference type="ARBA" id="ARBA00022840"/>
    </source>
</evidence>
<sequence length="186" mass="21594">MSLSPRENFPLTQDIASVELYNARSPFFHGYVLPFVLLYSVWLGVWFTSLGFVDYFELGLIVTAVIAVLQILICLFCHWFVDFRCLMKFSKAFRADQAQYAKVVPTPNNGSTAIVKIEHKKDPSIGTYKHFFFFQRLKYTFDNENKNSIYAVKFPIDWKVSDYLAWRGHDTIDKLSLAEENSGFNE</sequence>
<evidence type="ECO:0000256" key="3">
    <source>
        <dbReference type="ARBA" id="ARBA00022741"/>
    </source>
</evidence>
<accession>A0A8S9YFZ8</accession>
<keyword evidence="2" id="KW-0479">Metal-binding</keyword>
<dbReference type="InterPro" id="IPR057255">
    <property type="entry name" value="2TM_P5A-ATPase"/>
</dbReference>
<protein>
    <submittedName>
        <fullName evidence="9">Cation-transporting ATPase 13A1</fullName>
    </submittedName>
</protein>
<dbReference type="GO" id="GO:0015662">
    <property type="term" value="F:P-type ion transporter activity"/>
    <property type="evidence" value="ECO:0007669"/>
    <property type="project" value="TreeGrafter"/>
</dbReference>
<keyword evidence="10" id="KW-1185">Reference proteome</keyword>
<keyword evidence="5" id="KW-0460">Magnesium</keyword>
<evidence type="ECO:0000313" key="10">
    <source>
        <dbReference type="Proteomes" id="UP000822476"/>
    </source>
</evidence>